<proteinExistence type="predicted"/>
<sequence>MTADTRTLNKYKRKRKGRRLSVTLLLLHQQKIISDADLKILSINPRFLGSTHDAVIWATSQPSITV</sequence>
<dbReference type="EMBL" id="JANEYG010000114">
    <property type="protein sequence ID" value="KAJ8912732.1"/>
    <property type="molecule type" value="Genomic_DNA"/>
</dbReference>
<gene>
    <name evidence="1" type="ORF">NQ315_012289</name>
</gene>
<organism evidence="1 2">
    <name type="scientific">Exocentrus adspersus</name>
    <dbReference type="NCBI Taxonomy" id="1586481"/>
    <lineage>
        <taxon>Eukaryota</taxon>
        <taxon>Metazoa</taxon>
        <taxon>Ecdysozoa</taxon>
        <taxon>Arthropoda</taxon>
        <taxon>Hexapoda</taxon>
        <taxon>Insecta</taxon>
        <taxon>Pterygota</taxon>
        <taxon>Neoptera</taxon>
        <taxon>Endopterygota</taxon>
        <taxon>Coleoptera</taxon>
        <taxon>Polyphaga</taxon>
        <taxon>Cucujiformia</taxon>
        <taxon>Chrysomeloidea</taxon>
        <taxon>Cerambycidae</taxon>
        <taxon>Lamiinae</taxon>
        <taxon>Acanthocinini</taxon>
        <taxon>Exocentrus</taxon>
    </lineage>
</organism>
<dbReference type="AlphaFoldDB" id="A0AAV8VF83"/>
<evidence type="ECO:0000313" key="2">
    <source>
        <dbReference type="Proteomes" id="UP001159042"/>
    </source>
</evidence>
<protein>
    <submittedName>
        <fullName evidence="1">Uncharacterized protein</fullName>
    </submittedName>
</protein>
<name>A0AAV8VF83_9CUCU</name>
<comment type="caution">
    <text evidence="1">The sequence shown here is derived from an EMBL/GenBank/DDBJ whole genome shotgun (WGS) entry which is preliminary data.</text>
</comment>
<reference evidence="1 2" key="1">
    <citation type="journal article" date="2023" name="Insect Mol. Biol.">
        <title>Genome sequencing provides insights into the evolution of gene families encoding plant cell wall-degrading enzymes in longhorned beetles.</title>
        <authorList>
            <person name="Shin N.R."/>
            <person name="Okamura Y."/>
            <person name="Kirsch R."/>
            <person name="Pauchet Y."/>
        </authorList>
    </citation>
    <scope>NUCLEOTIDE SEQUENCE [LARGE SCALE GENOMIC DNA]</scope>
    <source>
        <strain evidence="1">EAD_L_NR</strain>
    </source>
</reference>
<accession>A0AAV8VF83</accession>
<dbReference type="Proteomes" id="UP001159042">
    <property type="component" value="Unassembled WGS sequence"/>
</dbReference>
<keyword evidence="2" id="KW-1185">Reference proteome</keyword>
<evidence type="ECO:0000313" key="1">
    <source>
        <dbReference type="EMBL" id="KAJ8912732.1"/>
    </source>
</evidence>